<accession>A0A3B0V4Q9</accession>
<dbReference type="InterPro" id="IPR000792">
    <property type="entry name" value="Tscrpt_reg_LuxR_C"/>
</dbReference>
<dbReference type="PANTHER" id="PTHR44688:SF16">
    <property type="entry name" value="DNA-BINDING TRANSCRIPTIONAL ACTIVATOR DEVR_DOSR"/>
    <property type="match status" value="1"/>
</dbReference>
<dbReference type="PANTHER" id="PTHR44688">
    <property type="entry name" value="DNA-BINDING TRANSCRIPTIONAL ACTIVATOR DEVR_DOSR"/>
    <property type="match status" value="1"/>
</dbReference>
<feature type="non-terminal residue" evidence="5">
    <location>
        <position position="1"/>
    </location>
</feature>
<evidence type="ECO:0000256" key="2">
    <source>
        <dbReference type="ARBA" id="ARBA00023125"/>
    </source>
</evidence>
<dbReference type="PRINTS" id="PR00038">
    <property type="entry name" value="HTHLUXR"/>
</dbReference>
<dbReference type="CDD" id="cd06170">
    <property type="entry name" value="LuxR_C_like"/>
    <property type="match status" value="1"/>
</dbReference>
<dbReference type="AlphaFoldDB" id="A0A3B0V4Q9"/>
<dbReference type="GO" id="GO:0003677">
    <property type="term" value="F:DNA binding"/>
    <property type="evidence" value="ECO:0007669"/>
    <property type="project" value="UniProtKB-KW"/>
</dbReference>
<dbReference type="InterPro" id="IPR016032">
    <property type="entry name" value="Sig_transdc_resp-reg_C-effctor"/>
</dbReference>
<dbReference type="EMBL" id="UOEU01000479">
    <property type="protein sequence ID" value="VAW33742.1"/>
    <property type="molecule type" value="Genomic_DNA"/>
</dbReference>
<dbReference type="SMART" id="SM00421">
    <property type="entry name" value="HTH_LUXR"/>
    <property type="match status" value="1"/>
</dbReference>
<evidence type="ECO:0000256" key="1">
    <source>
        <dbReference type="ARBA" id="ARBA00023015"/>
    </source>
</evidence>
<dbReference type="Gene3D" id="1.10.10.10">
    <property type="entry name" value="Winged helix-like DNA-binding domain superfamily/Winged helix DNA-binding domain"/>
    <property type="match status" value="1"/>
</dbReference>
<keyword evidence="1" id="KW-0805">Transcription regulation</keyword>
<proteinExistence type="predicted"/>
<evidence type="ECO:0000313" key="5">
    <source>
        <dbReference type="EMBL" id="VAW33742.1"/>
    </source>
</evidence>
<dbReference type="SUPFAM" id="SSF46894">
    <property type="entry name" value="C-terminal effector domain of the bipartite response regulators"/>
    <property type="match status" value="1"/>
</dbReference>
<organism evidence="5">
    <name type="scientific">hydrothermal vent metagenome</name>
    <dbReference type="NCBI Taxonomy" id="652676"/>
    <lineage>
        <taxon>unclassified sequences</taxon>
        <taxon>metagenomes</taxon>
        <taxon>ecological metagenomes</taxon>
    </lineage>
</organism>
<feature type="domain" description="HTH luxR-type" evidence="4">
    <location>
        <begin position="16"/>
        <end position="81"/>
    </location>
</feature>
<protein>
    <recommendedName>
        <fullName evidence="4">HTH luxR-type domain-containing protein</fullName>
    </recommendedName>
</protein>
<keyword evidence="3" id="KW-0804">Transcription</keyword>
<dbReference type="Pfam" id="PF00196">
    <property type="entry name" value="GerE"/>
    <property type="match status" value="1"/>
</dbReference>
<dbReference type="PROSITE" id="PS50043">
    <property type="entry name" value="HTH_LUXR_2"/>
    <property type="match status" value="1"/>
</dbReference>
<sequence>ADYAKMILTHCDPQTAVATIQPLTPREMEVLQHLAAGRSNREIGNEMFLSRNTIKAHARRLYAKLDVNSRTQAVARARTLHLLD</sequence>
<name>A0A3B0V4Q9_9ZZZZ</name>
<dbReference type="GO" id="GO:0006355">
    <property type="term" value="P:regulation of DNA-templated transcription"/>
    <property type="evidence" value="ECO:0007669"/>
    <property type="project" value="InterPro"/>
</dbReference>
<evidence type="ECO:0000259" key="4">
    <source>
        <dbReference type="PROSITE" id="PS50043"/>
    </source>
</evidence>
<dbReference type="PROSITE" id="PS00622">
    <property type="entry name" value="HTH_LUXR_1"/>
    <property type="match status" value="1"/>
</dbReference>
<keyword evidence="2" id="KW-0238">DNA-binding</keyword>
<gene>
    <name evidence="5" type="ORF">MNBD_CHLOROFLEXI01-3775</name>
</gene>
<reference evidence="5" key="1">
    <citation type="submission" date="2018-06" db="EMBL/GenBank/DDBJ databases">
        <authorList>
            <person name="Zhirakovskaya E."/>
        </authorList>
    </citation>
    <scope>NUCLEOTIDE SEQUENCE</scope>
</reference>
<evidence type="ECO:0000256" key="3">
    <source>
        <dbReference type="ARBA" id="ARBA00023163"/>
    </source>
</evidence>
<dbReference type="InterPro" id="IPR036388">
    <property type="entry name" value="WH-like_DNA-bd_sf"/>
</dbReference>